<dbReference type="Gene3D" id="3.40.190.10">
    <property type="entry name" value="Periplasmic binding protein-like II"/>
    <property type="match status" value="2"/>
</dbReference>
<evidence type="ECO:0000256" key="2">
    <source>
        <dbReference type="ARBA" id="ARBA00022729"/>
    </source>
</evidence>
<dbReference type="InterPro" id="IPR050490">
    <property type="entry name" value="Bact_solute-bd_prot1"/>
</dbReference>
<dbReference type="InterPro" id="IPR006059">
    <property type="entry name" value="SBP"/>
</dbReference>
<dbReference type="PROSITE" id="PS51257">
    <property type="entry name" value="PROKAR_LIPOPROTEIN"/>
    <property type="match status" value="1"/>
</dbReference>
<keyword evidence="9" id="KW-1185">Reference proteome</keyword>
<sequence>MRVKFHKTIHVAMLVLASTAIVLAGCSNSQSSPSSSATPGSSTGASESPKGPPITLNVELFDRSNAPAGAPPITDNFMTQYVQKNFGDPNNITVKFITVPRSEEVKKLNVLMASGTAPDLVFTYDKPTVQSYVQSGGIADLGPAIEKYGPQLKKVLAPTLKDGVFNGKQYTIPALRVIQSQTTSIIRKDWLDKLNLPLPTTTDEWYQALKAFKEKDPGNTGGKVIPFTLIDMFHIKPLTNSFWDWNKISEEDLFADPDGWTLPGNKEAFKFLNKLYNEGLLDKDFPLEADFSQTFNKQVVSGLAGSATPNTNDPVYSGYYATLKKNNPEAVLATIDPFKASNGKYPKPMYSPSGVYLMVPAASKNVDSVIKYLNWMAEPKNLIALQFGQEGVSYKTGDDGIPFALTTPEANQILFNNQDYAMIMNGKYVSTDAPEKNMAANATDPQFKDFTISSIKTGARDGYTGPRVDIPIQAEIKYSQILTDKVKQMLAKIITAKSTEVDSIYDQQVKEWKDAGGEAVMKERRQAYQQTYKK</sequence>
<evidence type="ECO:0000313" key="8">
    <source>
        <dbReference type="EMBL" id="RTE11470.1"/>
    </source>
</evidence>
<feature type="chain" id="PRO_5039385996" evidence="7">
    <location>
        <begin position="25"/>
        <end position="534"/>
    </location>
</feature>
<dbReference type="PANTHER" id="PTHR43649:SF33">
    <property type="entry name" value="POLYGALACTURONAN_RHAMNOGALACTURONAN-BINDING PROTEIN YTCQ"/>
    <property type="match status" value="1"/>
</dbReference>
<evidence type="ECO:0000256" key="4">
    <source>
        <dbReference type="ARBA" id="ARBA00023139"/>
    </source>
</evidence>
<proteinExistence type="predicted"/>
<keyword evidence="1" id="KW-1003">Cell membrane</keyword>
<feature type="region of interest" description="Disordered" evidence="6">
    <location>
        <begin position="28"/>
        <end position="52"/>
    </location>
</feature>
<evidence type="ECO:0000256" key="5">
    <source>
        <dbReference type="ARBA" id="ARBA00023288"/>
    </source>
</evidence>
<reference evidence="8 9" key="1">
    <citation type="submission" date="2018-12" db="EMBL/GenBank/DDBJ databases">
        <title>Bacillus ochoae sp. nov., Paenibacillus whitsoniae sp. nov., Paenibacillus spiritus sp. nov. Isolated from the Mars Exploration Rover during spacecraft assembly.</title>
        <authorList>
            <person name="Seuylemezian A."/>
            <person name="Vaishampayan P."/>
        </authorList>
    </citation>
    <scope>NUCLEOTIDE SEQUENCE [LARGE SCALE GENOMIC DNA]</scope>
    <source>
        <strain evidence="8 9">MER 54</strain>
    </source>
</reference>
<feature type="compositionally biased region" description="Low complexity" evidence="6">
    <location>
        <begin position="28"/>
        <end position="49"/>
    </location>
</feature>
<organism evidence="8 9">
    <name type="scientific">Paenibacillus whitsoniae</name>
    <dbReference type="NCBI Taxonomy" id="2496558"/>
    <lineage>
        <taxon>Bacteria</taxon>
        <taxon>Bacillati</taxon>
        <taxon>Bacillota</taxon>
        <taxon>Bacilli</taxon>
        <taxon>Bacillales</taxon>
        <taxon>Paenibacillaceae</taxon>
        <taxon>Paenibacillus</taxon>
    </lineage>
</organism>
<protein>
    <submittedName>
        <fullName evidence="8">Extracellular solute-binding protein</fullName>
    </submittedName>
</protein>
<evidence type="ECO:0000313" key="9">
    <source>
        <dbReference type="Proteomes" id="UP000276128"/>
    </source>
</evidence>
<dbReference type="RefSeq" id="WP_126139416.1">
    <property type="nucleotide sequence ID" value="NZ_RXHU01000007.1"/>
</dbReference>
<name>A0A430JKE6_9BACL</name>
<dbReference type="AlphaFoldDB" id="A0A430JKE6"/>
<keyword evidence="2 7" id="KW-0732">Signal</keyword>
<evidence type="ECO:0000256" key="6">
    <source>
        <dbReference type="SAM" id="MobiDB-lite"/>
    </source>
</evidence>
<gene>
    <name evidence="8" type="ORF">EJQ19_01350</name>
</gene>
<dbReference type="Pfam" id="PF01547">
    <property type="entry name" value="SBP_bac_1"/>
    <property type="match status" value="1"/>
</dbReference>
<evidence type="ECO:0000256" key="1">
    <source>
        <dbReference type="ARBA" id="ARBA00022475"/>
    </source>
</evidence>
<comment type="caution">
    <text evidence="8">The sequence shown here is derived from an EMBL/GenBank/DDBJ whole genome shotgun (WGS) entry which is preliminary data.</text>
</comment>
<keyword evidence="4" id="KW-0564">Palmitate</keyword>
<dbReference type="EMBL" id="RXHU01000007">
    <property type="protein sequence ID" value="RTE11470.1"/>
    <property type="molecule type" value="Genomic_DNA"/>
</dbReference>
<evidence type="ECO:0000256" key="7">
    <source>
        <dbReference type="SAM" id="SignalP"/>
    </source>
</evidence>
<evidence type="ECO:0000256" key="3">
    <source>
        <dbReference type="ARBA" id="ARBA00023136"/>
    </source>
</evidence>
<dbReference type="Proteomes" id="UP000276128">
    <property type="component" value="Unassembled WGS sequence"/>
</dbReference>
<dbReference type="SUPFAM" id="SSF53850">
    <property type="entry name" value="Periplasmic binding protein-like II"/>
    <property type="match status" value="1"/>
</dbReference>
<dbReference type="OrthoDB" id="2492023at2"/>
<accession>A0A430JKE6</accession>
<dbReference type="PANTHER" id="PTHR43649">
    <property type="entry name" value="ARABINOSE-BINDING PROTEIN-RELATED"/>
    <property type="match status" value="1"/>
</dbReference>
<keyword evidence="5" id="KW-0449">Lipoprotein</keyword>
<feature type="signal peptide" evidence="7">
    <location>
        <begin position="1"/>
        <end position="24"/>
    </location>
</feature>
<keyword evidence="3" id="KW-0472">Membrane</keyword>